<sequence>MAAVLLASATAFVLVPQSHHRPSVVTNGIFDGVKDAFSQDVSILEDDRVTPFDRWLGIDVRSEDSKKEQYAIPEDFVDSMDEANYVVAHLPKPMGIVFEENDPSCGGVFVASLAEGGAASNHGNILPGDQLVAVGGTVCKGVDFDACLGYIQASTDDTTKLIFFRGGPNNFYGALGCSQEWLDQFMDKQRAAP</sequence>
<reference evidence="2" key="1">
    <citation type="submission" date="2023-01" db="EMBL/GenBank/DDBJ databases">
        <title>Metagenome sequencing of chrysophaentin producing Chrysophaeum taylorii.</title>
        <authorList>
            <person name="Davison J."/>
            <person name="Bewley C."/>
        </authorList>
    </citation>
    <scope>NUCLEOTIDE SEQUENCE</scope>
    <source>
        <strain evidence="2">NIES-1699</strain>
    </source>
</reference>
<comment type="caution">
    <text evidence="2">The sequence shown here is derived from an EMBL/GenBank/DDBJ whole genome shotgun (WGS) entry which is preliminary data.</text>
</comment>
<dbReference type="SMART" id="SM00228">
    <property type="entry name" value="PDZ"/>
    <property type="match status" value="1"/>
</dbReference>
<dbReference type="InterPro" id="IPR036034">
    <property type="entry name" value="PDZ_sf"/>
</dbReference>
<dbReference type="PROSITE" id="PS50106">
    <property type="entry name" value="PDZ"/>
    <property type="match status" value="1"/>
</dbReference>
<feature type="domain" description="PDZ" evidence="1">
    <location>
        <begin position="94"/>
        <end position="166"/>
    </location>
</feature>
<proteinExistence type="predicted"/>
<name>A0AAD7UAK3_9STRA</name>
<organism evidence="2 3">
    <name type="scientific">Chrysophaeum taylorii</name>
    <dbReference type="NCBI Taxonomy" id="2483200"/>
    <lineage>
        <taxon>Eukaryota</taxon>
        <taxon>Sar</taxon>
        <taxon>Stramenopiles</taxon>
        <taxon>Ochrophyta</taxon>
        <taxon>Pelagophyceae</taxon>
        <taxon>Pelagomonadales</taxon>
        <taxon>Pelagomonadaceae</taxon>
        <taxon>Chrysophaeum</taxon>
    </lineage>
</organism>
<evidence type="ECO:0000313" key="2">
    <source>
        <dbReference type="EMBL" id="KAJ8601235.1"/>
    </source>
</evidence>
<dbReference type="InterPro" id="IPR001478">
    <property type="entry name" value="PDZ"/>
</dbReference>
<dbReference type="Pfam" id="PF00595">
    <property type="entry name" value="PDZ"/>
    <property type="match status" value="1"/>
</dbReference>
<dbReference type="Proteomes" id="UP001230188">
    <property type="component" value="Unassembled WGS sequence"/>
</dbReference>
<gene>
    <name evidence="2" type="ORF">CTAYLR_003238</name>
</gene>
<evidence type="ECO:0000259" key="1">
    <source>
        <dbReference type="PROSITE" id="PS50106"/>
    </source>
</evidence>
<protein>
    <recommendedName>
        <fullName evidence="1">PDZ domain-containing protein</fullName>
    </recommendedName>
</protein>
<dbReference type="SUPFAM" id="SSF50156">
    <property type="entry name" value="PDZ domain-like"/>
    <property type="match status" value="1"/>
</dbReference>
<accession>A0AAD7UAK3</accession>
<dbReference type="EMBL" id="JAQMWT010000443">
    <property type="protein sequence ID" value="KAJ8601235.1"/>
    <property type="molecule type" value="Genomic_DNA"/>
</dbReference>
<keyword evidence="3" id="KW-1185">Reference proteome</keyword>
<dbReference type="AlphaFoldDB" id="A0AAD7UAK3"/>
<dbReference type="Gene3D" id="2.30.42.10">
    <property type="match status" value="1"/>
</dbReference>
<evidence type="ECO:0000313" key="3">
    <source>
        <dbReference type="Proteomes" id="UP001230188"/>
    </source>
</evidence>